<dbReference type="Proteomes" id="UP000324800">
    <property type="component" value="Unassembled WGS sequence"/>
</dbReference>
<dbReference type="PANTHER" id="PTHR48135">
    <property type="match status" value="1"/>
</dbReference>
<dbReference type="InterPro" id="IPR017880">
    <property type="entry name" value="KilA_N"/>
</dbReference>
<evidence type="ECO:0000313" key="3">
    <source>
        <dbReference type="EMBL" id="KAA6367650.1"/>
    </source>
</evidence>
<feature type="non-terminal residue" evidence="3">
    <location>
        <position position="1"/>
    </location>
</feature>
<feature type="domain" description="KilA-N" evidence="2">
    <location>
        <begin position="46"/>
        <end position="153"/>
    </location>
</feature>
<dbReference type="SUPFAM" id="SSF54616">
    <property type="entry name" value="DNA-binding domain of Mlu1-box binding protein MBP1"/>
    <property type="match status" value="1"/>
</dbReference>
<gene>
    <name evidence="3" type="ORF">EZS28_036823</name>
</gene>
<sequence>PMANENDEDTRLELMEQFDEEVEDIIKDVKKMAQVETTTEIQNNEQFKIVSYNGMNIMIRQSDKFINATQFCDQYKKNFRRLIKSIHWREYLDEELKDFEYEPNGSDSVIYSINKGFENKFKGYYVHPKLINYIAIWISPKYAVIVRKIMDKINETTIAEHNADNTQAITDQFHNVIDIVTDTLSARVTKLNEKNDQLIEENGELREYNNELNNDVHSLIPRAVPKGKQRSFCLIVEEAHQYDDQIKIQIRRKMKKTISRGLMDYYKHDTLLFIDNLPIATTINEVIKEQLSHRQGMKIKGTKYTFPYEQLDDIIERIKEIAIEVQDV</sequence>
<accession>A0A5J4UBS3</accession>
<evidence type="ECO:0000256" key="1">
    <source>
        <dbReference type="SAM" id="Coils"/>
    </source>
</evidence>
<dbReference type="AlphaFoldDB" id="A0A5J4UBS3"/>
<organism evidence="3 4">
    <name type="scientific">Streblomastix strix</name>
    <dbReference type="NCBI Taxonomy" id="222440"/>
    <lineage>
        <taxon>Eukaryota</taxon>
        <taxon>Metamonada</taxon>
        <taxon>Preaxostyla</taxon>
        <taxon>Oxymonadida</taxon>
        <taxon>Streblomastigidae</taxon>
        <taxon>Streblomastix</taxon>
    </lineage>
</organism>
<dbReference type="InterPro" id="IPR036887">
    <property type="entry name" value="HTH_APSES_sf"/>
</dbReference>
<dbReference type="PROSITE" id="PS51301">
    <property type="entry name" value="KILA_N"/>
    <property type="match status" value="1"/>
</dbReference>
<dbReference type="EMBL" id="SNRW01018120">
    <property type="protein sequence ID" value="KAA6367650.1"/>
    <property type="molecule type" value="Genomic_DNA"/>
</dbReference>
<comment type="caution">
    <text evidence="3">The sequence shown here is derived from an EMBL/GenBank/DDBJ whole genome shotgun (WGS) entry which is preliminary data.</text>
</comment>
<evidence type="ECO:0000259" key="2">
    <source>
        <dbReference type="PROSITE" id="PS51301"/>
    </source>
</evidence>
<name>A0A5J4UBS3_9EUKA</name>
<dbReference type="InterPro" id="IPR018004">
    <property type="entry name" value="KilA/APSES_HTH"/>
</dbReference>
<keyword evidence="1" id="KW-0175">Coiled coil</keyword>
<proteinExistence type="predicted"/>
<feature type="coiled-coil region" evidence="1">
    <location>
        <begin position="181"/>
        <end position="215"/>
    </location>
</feature>
<dbReference type="GO" id="GO:0003677">
    <property type="term" value="F:DNA binding"/>
    <property type="evidence" value="ECO:0007669"/>
    <property type="project" value="InterPro"/>
</dbReference>
<dbReference type="Pfam" id="PF04383">
    <property type="entry name" value="KilA-N"/>
    <property type="match status" value="1"/>
</dbReference>
<evidence type="ECO:0000313" key="4">
    <source>
        <dbReference type="Proteomes" id="UP000324800"/>
    </source>
</evidence>
<dbReference type="PANTHER" id="PTHR48135:SF1">
    <property type="entry name" value="KILA-N DOMAIN-CONTAINING PROTEIN"/>
    <property type="match status" value="1"/>
</dbReference>
<reference evidence="3 4" key="1">
    <citation type="submission" date="2019-03" db="EMBL/GenBank/DDBJ databases">
        <title>Single cell metagenomics reveals metabolic interactions within the superorganism composed of flagellate Streblomastix strix and complex community of Bacteroidetes bacteria on its surface.</title>
        <authorList>
            <person name="Treitli S.C."/>
            <person name="Kolisko M."/>
            <person name="Husnik F."/>
            <person name="Keeling P."/>
            <person name="Hampl V."/>
        </authorList>
    </citation>
    <scope>NUCLEOTIDE SEQUENCE [LARGE SCALE GENOMIC DNA]</scope>
    <source>
        <strain evidence="3">ST1C</strain>
    </source>
</reference>
<protein>
    <recommendedName>
        <fullName evidence="2">KilA-N domain-containing protein</fullName>
    </recommendedName>
</protein>
<dbReference type="SMART" id="SM01252">
    <property type="entry name" value="KilA-N"/>
    <property type="match status" value="1"/>
</dbReference>